<dbReference type="EMBL" id="CACVKT020009675">
    <property type="protein sequence ID" value="CAC5422704.1"/>
    <property type="molecule type" value="Genomic_DNA"/>
</dbReference>
<dbReference type="PANTHER" id="PTHR19446">
    <property type="entry name" value="REVERSE TRANSCRIPTASES"/>
    <property type="match status" value="1"/>
</dbReference>
<dbReference type="Proteomes" id="UP000507470">
    <property type="component" value="Unassembled WGS sequence"/>
</dbReference>
<reference evidence="1 2" key="1">
    <citation type="submission" date="2020-06" db="EMBL/GenBank/DDBJ databases">
        <authorList>
            <person name="Li R."/>
            <person name="Bekaert M."/>
        </authorList>
    </citation>
    <scope>NUCLEOTIDE SEQUENCE [LARGE SCALE GENOMIC DNA]</scope>
    <source>
        <strain evidence="2">wild</strain>
    </source>
</reference>
<proteinExistence type="predicted"/>
<dbReference type="AlphaFoldDB" id="A0A6J8EQ32"/>
<evidence type="ECO:0000313" key="2">
    <source>
        <dbReference type="Proteomes" id="UP000507470"/>
    </source>
</evidence>
<organism evidence="1 2">
    <name type="scientific">Mytilus coruscus</name>
    <name type="common">Sea mussel</name>
    <dbReference type="NCBI Taxonomy" id="42192"/>
    <lineage>
        <taxon>Eukaryota</taxon>
        <taxon>Metazoa</taxon>
        <taxon>Spiralia</taxon>
        <taxon>Lophotrochozoa</taxon>
        <taxon>Mollusca</taxon>
        <taxon>Bivalvia</taxon>
        <taxon>Autobranchia</taxon>
        <taxon>Pteriomorphia</taxon>
        <taxon>Mytilida</taxon>
        <taxon>Mytiloidea</taxon>
        <taxon>Mytilidae</taxon>
        <taxon>Mytilinae</taxon>
        <taxon>Mytilus</taxon>
    </lineage>
</organism>
<evidence type="ECO:0008006" key="3">
    <source>
        <dbReference type="Google" id="ProtNLM"/>
    </source>
</evidence>
<keyword evidence="2" id="KW-1185">Reference proteome</keyword>
<evidence type="ECO:0000313" key="1">
    <source>
        <dbReference type="EMBL" id="CAC5422704.1"/>
    </source>
</evidence>
<protein>
    <recommendedName>
        <fullName evidence="3">Reverse transcriptase domain-containing protein</fullName>
    </recommendedName>
</protein>
<name>A0A6J8EQ32_MYTCO</name>
<dbReference type="OrthoDB" id="6744687at2759"/>
<accession>A0A6J8EQ32</accession>
<sequence length="474" mass="54219">MNPEEQSRIFADYYEKLAVPSNEEHYDEDYLELMNNIIKQQIDTCNITIFSEEEIIKAVDKLNSGKTADEYSLTAEHFIYAGRSISPNIVSLFNNIMQTGEIPKVFKTGILTPVHKKGKDSTLPTNYREINVTSALGKVFEYALLDKMIDLNSNQSELQFGFTQGLSPIMAALIVSDGIVHAKQQNLNMFLATLDKLERRGLGLNIGLEYCGSPLCADADDIVLMTTDETETQAMLNIAYKFSCQHCYNIHPEKSTLIKTERIKTSKQQHPITLGEKPIKEDQQTTHLGIIRARALPIEAELHKRQLSLLYSILASENTKLKNVMERQMTVNAGNSDSFFSRAQEILNFYNLPSIAEFKKHLPSKIRWKKDINRSIADKWSNFLQKEMEEKSTLKHCNIQILKIHEVHPVWRTLPPVTYEVKRANIKAMFLTGTYLLQEHIQRFNGNSDEQKMPAVSNRTERLNTFPTKMPSIK</sequence>
<gene>
    <name evidence="1" type="ORF">MCOR_54740</name>
</gene>